<reference evidence="1" key="1">
    <citation type="submission" date="2018-05" db="EMBL/GenBank/DDBJ databases">
        <authorList>
            <person name="Lanie J.A."/>
            <person name="Ng W.-L."/>
            <person name="Kazmierczak K.M."/>
            <person name="Andrzejewski T.M."/>
            <person name="Davidsen T.M."/>
            <person name="Wayne K.J."/>
            <person name="Tettelin H."/>
            <person name="Glass J.I."/>
            <person name="Rusch D."/>
            <person name="Podicherti R."/>
            <person name="Tsui H.-C.T."/>
            <person name="Winkler M.E."/>
        </authorList>
    </citation>
    <scope>NUCLEOTIDE SEQUENCE</scope>
</reference>
<sequence>MADISTTETEAQQTEVQRRFLLGSLIFGHTVIHWYQQLFPVILPSIKETLGINDVEVGTLSAVREGAGGILIMPSGYLADSFAKYRPLILAFA</sequence>
<dbReference type="EMBL" id="UINC01153055">
    <property type="protein sequence ID" value="SVD47554.1"/>
    <property type="molecule type" value="Genomic_DNA"/>
</dbReference>
<dbReference type="InterPro" id="IPR036259">
    <property type="entry name" value="MFS_trans_sf"/>
</dbReference>
<dbReference type="Gene3D" id="1.20.1250.20">
    <property type="entry name" value="MFS general substrate transporter like domains"/>
    <property type="match status" value="1"/>
</dbReference>
<organism evidence="1">
    <name type="scientific">marine metagenome</name>
    <dbReference type="NCBI Taxonomy" id="408172"/>
    <lineage>
        <taxon>unclassified sequences</taxon>
        <taxon>metagenomes</taxon>
        <taxon>ecological metagenomes</taxon>
    </lineage>
</organism>
<dbReference type="SUPFAM" id="SSF103473">
    <property type="entry name" value="MFS general substrate transporter"/>
    <property type="match status" value="1"/>
</dbReference>
<feature type="non-terminal residue" evidence="1">
    <location>
        <position position="93"/>
    </location>
</feature>
<gene>
    <name evidence="1" type="ORF">METZ01_LOCUS400408</name>
</gene>
<evidence type="ECO:0000313" key="1">
    <source>
        <dbReference type="EMBL" id="SVD47554.1"/>
    </source>
</evidence>
<protein>
    <recommendedName>
        <fullName evidence="2">Major facilitator superfamily (MFS) profile domain-containing protein</fullName>
    </recommendedName>
</protein>
<name>A0A382VM88_9ZZZZ</name>
<accession>A0A382VM88</accession>
<proteinExistence type="predicted"/>
<dbReference type="AlphaFoldDB" id="A0A382VM88"/>
<evidence type="ECO:0008006" key="2">
    <source>
        <dbReference type="Google" id="ProtNLM"/>
    </source>
</evidence>